<feature type="transmembrane region" description="Helical" evidence="1">
    <location>
        <begin position="6"/>
        <end position="25"/>
    </location>
</feature>
<dbReference type="EMBL" id="FOLM01000012">
    <property type="protein sequence ID" value="SFD25940.1"/>
    <property type="molecule type" value="Genomic_DNA"/>
</dbReference>
<organism evidence="2 3">
    <name type="scientific">Streptomyces aidingensis</name>
    <dbReference type="NCBI Taxonomy" id="910347"/>
    <lineage>
        <taxon>Bacteria</taxon>
        <taxon>Bacillati</taxon>
        <taxon>Actinomycetota</taxon>
        <taxon>Actinomycetes</taxon>
        <taxon>Kitasatosporales</taxon>
        <taxon>Streptomycetaceae</taxon>
        <taxon>Streptomyces</taxon>
    </lineage>
</organism>
<keyword evidence="1" id="KW-0812">Transmembrane</keyword>
<gene>
    <name evidence="2" type="ORF">SAMN05421773_11222</name>
</gene>
<dbReference type="Proteomes" id="UP000199207">
    <property type="component" value="Unassembled WGS sequence"/>
</dbReference>
<accession>A0A1I1R6L1</accession>
<keyword evidence="3" id="KW-1185">Reference proteome</keyword>
<dbReference type="RefSeq" id="WP_093840321.1">
    <property type="nucleotide sequence ID" value="NZ_FOLM01000012.1"/>
</dbReference>
<reference evidence="2 3" key="1">
    <citation type="submission" date="2016-10" db="EMBL/GenBank/DDBJ databases">
        <authorList>
            <person name="de Groot N.N."/>
        </authorList>
    </citation>
    <scope>NUCLEOTIDE SEQUENCE [LARGE SCALE GENOMIC DNA]</scope>
    <source>
        <strain evidence="2 3">CGMCC 4.5739</strain>
    </source>
</reference>
<dbReference type="AlphaFoldDB" id="A0A1I1R6L1"/>
<evidence type="ECO:0000313" key="3">
    <source>
        <dbReference type="Proteomes" id="UP000199207"/>
    </source>
</evidence>
<proteinExistence type="predicted"/>
<sequence>MGTAWTSLVVAVVGVAGTLVASLLTQRRADRTKRLELAALAEERERERHHGERLRHADLAEARAQASLALRRTCYVSLNTACRQYLTAQVNYLKALRAGDPEAGRACLALLEERRTAHRDSYAEAQMVVPGEVLDAARAANRLLNDSYGALLRSGGDLTDGDTARLRRGLDSGWNALTVLRRRMRNDLGLDP</sequence>
<evidence type="ECO:0000313" key="2">
    <source>
        <dbReference type="EMBL" id="SFD25940.1"/>
    </source>
</evidence>
<dbReference type="STRING" id="910347.SAMN05421773_11222"/>
<evidence type="ECO:0000256" key="1">
    <source>
        <dbReference type="SAM" id="Phobius"/>
    </source>
</evidence>
<protein>
    <submittedName>
        <fullName evidence="2">Uncharacterized protein</fullName>
    </submittedName>
</protein>
<keyword evidence="1" id="KW-1133">Transmembrane helix</keyword>
<name>A0A1I1R6L1_9ACTN</name>
<keyword evidence="1" id="KW-0472">Membrane</keyword>